<dbReference type="InterPro" id="IPR009218">
    <property type="entry name" value="HD_phosphohydro"/>
</dbReference>
<dbReference type="PANTHER" id="PTHR21174:SF0">
    <property type="entry name" value="HD PHOSPHOHYDROLASE FAMILY PROTEIN-RELATED"/>
    <property type="match status" value="1"/>
</dbReference>
<evidence type="ECO:0008006" key="3">
    <source>
        <dbReference type="Google" id="ProtNLM"/>
    </source>
</evidence>
<evidence type="ECO:0000313" key="2">
    <source>
        <dbReference type="Proteomes" id="UP000263013"/>
    </source>
</evidence>
<dbReference type="Gene3D" id="1.10.3210.10">
    <property type="entry name" value="Hypothetical protein af1432"/>
    <property type="match status" value="1"/>
</dbReference>
<evidence type="ECO:0000313" key="1">
    <source>
        <dbReference type="EMBL" id="AWR87407.1"/>
    </source>
</evidence>
<organism evidence="1 2">
    <name type="scientific">Meiothermus taiwanensis WR-220</name>
    <dbReference type="NCBI Taxonomy" id="1339250"/>
    <lineage>
        <taxon>Bacteria</taxon>
        <taxon>Thermotogati</taxon>
        <taxon>Deinococcota</taxon>
        <taxon>Deinococci</taxon>
        <taxon>Thermales</taxon>
        <taxon>Thermaceae</taxon>
        <taxon>Meiothermus</taxon>
    </lineage>
</organism>
<sequence length="223" mass="25456">MLHFVGSSEDSMRREFQLSNGGRQRLIGRWNALLISLGLDPDQHFSVLDDLLIRYTEPQRYYHNLAHLEALLALLPAQPHLELAAWFHDAVYDPTRTDNELQSARLAEQSLQRLGVAPALIQRVVGLILATQHHRSDDLETALFLDADLSILGAEARTYRAYARAVRLEYAWLPEAVFRERRAGVIRQFLSRERIYQTAGFAGLERPARDNLQGELETLVRSS</sequence>
<keyword evidence="2" id="KW-1185">Reference proteome</keyword>
<dbReference type="PANTHER" id="PTHR21174">
    <property type="match status" value="1"/>
</dbReference>
<proteinExistence type="predicted"/>
<name>A0ABN5M348_9DEIN</name>
<reference evidence="1 2" key="1">
    <citation type="submission" date="2017-05" db="EMBL/GenBank/DDBJ databases">
        <title>Complete genome sequence of Meiothermus taiwanensis WR-220.</title>
        <authorList>
            <person name="Wu W.-L."/>
            <person name="Lo W.-S."/>
            <person name="Kuo C.-H."/>
            <person name="Wu S.-H."/>
        </authorList>
    </citation>
    <scope>NUCLEOTIDE SEQUENCE [LARGE SCALE GENOMIC DNA]</scope>
    <source>
        <strain evidence="1 2">WR-220</strain>
    </source>
</reference>
<dbReference type="EMBL" id="CP021130">
    <property type="protein sequence ID" value="AWR87407.1"/>
    <property type="molecule type" value="Genomic_DNA"/>
</dbReference>
<gene>
    <name evidence="1" type="ORF">Mtai_v1c21750</name>
</gene>
<protein>
    <recommendedName>
        <fullName evidence="3">Metal-dependent HD superfamily phosphohydrolase</fullName>
    </recommendedName>
</protein>
<dbReference type="SUPFAM" id="SSF109604">
    <property type="entry name" value="HD-domain/PDEase-like"/>
    <property type="match status" value="1"/>
</dbReference>
<dbReference type="Proteomes" id="UP000263013">
    <property type="component" value="Chromosome"/>
</dbReference>
<accession>A0ABN5M348</accession>